<keyword evidence="2" id="KW-0808">Transferase</keyword>
<sequence>MTSLYVREITREEHLAHLRRSPDASHLQIPEWGGVKPDWLPESIGWFEGEATGAATGGAPDDAMVAAALVLYRPMPGTRRYLAYLPDGPAIDWRTPRLERWLDPLVAHLERIGAFAVRMGPPLVVRHWDAATVTAGIADPGVRHLRDLPAAGIDGHALDAAERLRRLGWRPCDEDDGSGFGLGQPRYGCHIPLADRTEDDLRGALAPYWEQSLRTAESADVLVSWVSDADLPEFHRLYTATAAHDGFKARPLDYFRRMWQALNDSDEDRLRLYVAEYEGEVLSGALMINVGSRAWHSYPASGRRGRGLRPSSALLWRMLCDARASGAETYDLRSITPTLTEDRLLGRLRFKTGAGGRAVEYLGEWELPVGSQGKLLHRALGVYLGRR</sequence>
<dbReference type="SUPFAM" id="SSF55729">
    <property type="entry name" value="Acyl-CoA N-acyltransferases (Nat)"/>
    <property type="match status" value="2"/>
</dbReference>
<dbReference type="Proteomes" id="UP001223072">
    <property type="component" value="Unassembled WGS sequence"/>
</dbReference>
<evidence type="ECO:0000256" key="1">
    <source>
        <dbReference type="ARBA" id="ARBA00009943"/>
    </source>
</evidence>
<keyword evidence="4" id="KW-0573">Peptidoglycan synthesis</keyword>
<keyword evidence="3" id="KW-0133">Cell shape</keyword>
<gene>
    <name evidence="8" type="ORF">QFZ49_003482</name>
</gene>
<evidence type="ECO:0000313" key="9">
    <source>
        <dbReference type="Proteomes" id="UP001223072"/>
    </source>
</evidence>
<dbReference type="InterPro" id="IPR000182">
    <property type="entry name" value="GNAT_dom"/>
</dbReference>
<protein>
    <submittedName>
        <fullName evidence="8">Lipid II:glycine glycyltransferase (Peptidoglycan interpeptide bridge formation enzyme)</fullName>
    </submittedName>
</protein>
<proteinExistence type="inferred from homology"/>
<evidence type="ECO:0000313" key="8">
    <source>
        <dbReference type="EMBL" id="MDQ0933542.1"/>
    </source>
</evidence>
<keyword evidence="9" id="KW-1185">Reference proteome</keyword>
<dbReference type="InterPro" id="IPR003447">
    <property type="entry name" value="FEMABX"/>
</dbReference>
<dbReference type="InterPro" id="IPR050644">
    <property type="entry name" value="PG_Glycine_Bridge_Synth"/>
</dbReference>
<dbReference type="EMBL" id="JAUSZS010000004">
    <property type="protein sequence ID" value="MDQ0933542.1"/>
    <property type="molecule type" value="Genomic_DNA"/>
</dbReference>
<dbReference type="PANTHER" id="PTHR36174:SF1">
    <property type="entry name" value="LIPID II:GLYCINE GLYCYLTRANSFERASE"/>
    <property type="match status" value="1"/>
</dbReference>
<evidence type="ECO:0000259" key="7">
    <source>
        <dbReference type="PROSITE" id="PS51186"/>
    </source>
</evidence>
<evidence type="ECO:0000256" key="4">
    <source>
        <dbReference type="ARBA" id="ARBA00022984"/>
    </source>
</evidence>
<name>A0ABU0RQU8_9ACTN</name>
<dbReference type="Pfam" id="PF02388">
    <property type="entry name" value="FemAB"/>
    <property type="match status" value="2"/>
</dbReference>
<dbReference type="InterPro" id="IPR016181">
    <property type="entry name" value="Acyl_CoA_acyltransferase"/>
</dbReference>
<evidence type="ECO:0000256" key="2">
    <source>
        <dbReference type="ARBA" id="ARBA00022679"/>
    </source>
</evidence>
<dbReference type="PANTHER" id="PTHR36174">
    <property type="entry name" value="LIPID II:GLYCINE GLYCYLTRANSFERASE"/>
    <property type="match status" value="1"/>
</dbReference>
<comment type="similarity">
    <text evidence="1">Belongs to the FemABX family.</text>
</comment>
<dbReference type="PROSITE" id="PS51191">
    <property type="entry name" value="FEMABX"/>
    <property type="match status" value="1"/>
</dbReference>
<evidence type="ECO:0000256" key="6">
    <source>
        <dbReference type="ARBA" id="ARBA00023316"/>
    </source>
</evidence>
<dbReference type="Gene3D" id="3.40.630.30">
    <property type="match status" value="2"/>
</dbReference>
<dbReference type="RefSeq" id="WP_307627318.1">
    <property type="nucleotide sequence ID" value="NZ_JAUSZS010000004.1"/>
</dbReference>
<organism evidence="8 9">
    <name type="scientific">Streptomyces turgidiscabies</name>
    <dbReference type="NCBI Taxonomy" id="85558"/>
    <lineage>
        <taxon>Bacteria</taxon>
        <taxon>Bacillati</taxon>
        <taxon>Actinomycetota</taxon>
        <taxon>Actinomycetes</taxon>
        <taxon>Kitasatosporales</taxon>
        <taxon>Streptomycetaceae</taxon>
        <taxon>Streptomyces</taxon>
    </lineage>
</organism>
<dbReference type="PROSITE" id="PS51186">
    <property type="entry name" value="GNAT"/>
    <property type="match status" value="1"/>
</dbReference>
<reference evidence="8 9" key="1">
    <citation type="submission" date="2023-07" db="EMBL/GenBank/DDBJ databases">
        <title>Comparative genomics of wheat-associated soil bacteria to identify genetic determinants of phenazine resistance.</title>
        <authorList>
            <person name="Mouncey N."/>
        </authorList>
    </citation>
    <scope>NUCLEOTIDE SEQUENCE [LARGE SCALE GENOMIC DNA]</scope>
    <source>
        <strain evidence="8 9">W2I16</strain>
    </source>
</reference>
<feature type="domain" description="N-acetyltransferase" evidence="7">
    <location>
        <begin position="221"/>
        <end position="387"/>
    </location>
</feature>
<comment type="caution">
    <text evidence="8">The sequence shown here is derived from an EMBL/GenBank/DDBJ whole genome shotgun (WGS) entry which is preliminary data.</text>
</comment>
<evidence type="ECO:0000256" key="5">
    <source>
        <dbReference type="ARBA" id="ARBA00023315"/>
    </source>
</evidence>
<keyword evidence="6" id="KW-0961">Cell wall biogenesis/degradation</keyword>
<accession>A0ABU0RQU8</accession>
<evidence type="ECO:0000256" key="3">
    <source>
        <dbReference type="ARBA" id="ARBA00022960"/>
    </source>
</evidence>
<keyword evidence="5" id="KW-0012">Acyltransferase</keyword>